<evidence type="ECO:0000313" key="2">
    <source>
        <dbReference type="EMBL" id="MBB4936557.1"/>
    </source>
</evidence>
<dbReference type="Proteomes" id="UP000534286">
    <property type="component" value="Unassembled WGS sequence"/>
</dbReference>
<gene>
    <name evidence="2" type="ORF">FHR32_000862</name>
</gene>
<sequence length="91" mass="10349">MAENWPLSKTELARRWKVDRGAVTRAWQRSERDHQADPAVPAPPQPVNPGEPRLRYLPSDCDPWWAKIQRPRGRPTTANTRSALPQEGPSS</sequence>
<evidence type="ECO:0000313" key="3">
    <source>
        <dbReference type="Proteomes" id="UP000534286"/>
    </source>
</evidence>
<reference evidence="2 3" key="1">
    <citation type="submission" date="2020-08" db="EMBL/GenBank/DDBJ databases">
        <title>Sequencing the genomes of 1000 actinobacteria strains.</title>
        <authorList>
            <person name="Klenk H.-P."/>
        </authorList>
    </citation>
    <scope>NUCLEOTIDE SEQUENCE [LARGE SCALE GENOMIC DNA]</scope>
    <source>
        <strain evidence="2 3">DSM 43023</strain>
    </source>
</reference>
<dbReference type="EMBL" id="JACHJU010000001">
    <property type="protein sequence ID" value="MBB4936557.1"/>
    <property type="molecule type" value="Genomic_DNA"/>
</dbReference>
<evidence type="ECO:0000256" key="1">
    <source>
        <dbReference type="SAM" id="MobiDB-lite"/>
    </source>
</evidence>
<name>A0A7W7RQY9_9ACTN</name>
<dbReference type="RefSeq" id="WP_184753088.1">
    <property type="nucleotide sequence ID" value="NZ_BAABEK010000149.1"/>
</dbReference>
<keyword evidence="3" id="KW-1185">Reference proteome</keyword>
<feature type="compositionally biased region" description="Pro residues" evidence="1">
    <location>
        <begin position="40"/>
        <end position="49"/>
    </location>
</feature>
<dbReference type="AlphaFoldDB" id="A0A7W7RQY9"/>
<feature type="compositionally biased region" description="Polar residues" evidence="1">
    <location>
        <begin position="76"/>
        <end position="91"/>
    </location>
</feature>
<feature type="compositionally biased region" description="Basic and acidic residues" evidence="1">
    <location>
        <begin position="26"/>
        <end position="36"/>
    </location>
</feature>
<accession>A0A7W7RQY9</accession>
<proteinExistence type="predicted"/>
<protein>
    <submittedName>
        <fullName evidence="2">Uncharacterized protein</fullName>
    </submittedName>
</protein>
<comment type="caution">
    <text evidence="2">The sequence shown here is derived from an EMBL/GenBank/DDBJ whole genome shotgun (WGS) entry which is preliminary data.</text>
</comment>
<feature type="region of interest" description="Disordered" evidence="1">
    <location>
        <begin position="26"/>
        <end position="91"/>
    </location>
</feature>
<organism evidence="2 3">
    <name type="scientific">Streptosporangium album</name>
    <dbReference type="NCBI Taxonomy" id="47479"/>
    <lineage>
        <taxon>Bacteria</taxon>
        <taxon>Bacillati</taxon>
        <taxon>Actinomycetota</taxon>
        <taxon>Actinomycetes</taxon>
        <taxon>Streptosporangiales</taxon>
        <taxon>Streptosporangiaceae</taxon>
        <taxon>Streptosporangium</taxon>
    </lineage>
</organism>